<dbReference type="Gene3D" id="1.10.3480.10">
    <property type="entry name" value="TorD-like"/>
    <property type="match status" value="1"/>
</dbReference>
<reference evidence="2 3" key="1">
    <citation type="submission" date="2016-10" db="EMBL/GenBank/DDBJ databases">
        <authorList>
            <person name="de Groot N.N."/>
        </authorList>
    </citation>
    <scope>NUCLEOTIDE SEQUENCE [LARGE SCALE GENOMIC DNA]</scope>
    <source>
        <strain evidence="2 3">CGMCC 4.2023</strain>
    </source>
</reference>
<organism evidence="2 3">
    <name type="scientific">Actinacidiphila yanglinensis</name>
    <dbReference type="NCBI Taxonomy" id="310779"/>
    <lineage>
        <taxon>Bacteria</taxon>
        <taxon>Bacillati</taxon>
        <taxon>Actinomycetota</taxon>
        <taxon>Actinomycetes</taxon>
        <taxon>Kitasatosporales</taxon>
        <taxon>Streptomycetaceae</taxon>
        <taxon>Actinacidiphila</taxon>
    </lineage>
</organism>
<dbReference type="NCBIfam" id="TIGR00684">
    <property type="entry name" value="narJ"/>
    <property type="match status" value="1"/>
</dbReference>
<gene>
    <name evidence="2" type="ORF">SAMN05216223_105251</name>
</gene>
<dbReference type="InterPro" id="IPR020945">
    <property type="entry name" value="DMSO/NO3_reduct_chaperone"/>
</dbReference>
<dbReference type="GO" id="GO:0051082">
    <property type="term" value="F:unfolded protein binding"/>
    <property type="evidence" value="ECO:0007669"/>
    <property type="project" value="InterPro"/>
</dbReference>
<evidence type="ECO:0000313" key="3">
    <source>
        <dbReference type="Proteomes" id="UP000236754"/>
    </source>
</evidence>
<dbReference type="PANTHER" id="PTHR43680:SF2">
    <property type="entry name" value="NITRATE REDUCTASE MOLYBDENUM COFACTOR ASSEMBLY CHAPERONE NARJ"/>
    <property type="match status" value="1"/>
</dbReference>
<evidence type="ECO:0000313" key="2">
    <source>
        <dbReference type="EMBL" id="SEG45192.1"/>
    </source>
</evidence>
<keyword evidence="1" id="KW-0534">Nitrate assimilation</keyword>
<keyword evidence="3" id="KW-1185">Reference proteome</keyword>
<dbReference type="PANTHER" id="PTHR43680">
    <property type="entry name" value="NITRATE REDUCTASE MOLYBDENUM COFACTOR ASSEMBLY CHAPERONE"/>
    <property type="match status" value="1"/>
</dbReference>
<protein>
    <submittedName>
        <fullName evidence="2">Respiratory nitrate reductase chaperone NarJ</fullName>
    </submittedName>
</protein>
<accession>A0A1H6A9Z9</accession>
<name>A0A1H6A9Z9_9ACTN</name>
<dbReference type="GO" id="GO:0051131">
    <property type="term" value="P:chaperone-mediated protein complex assembly"/>
    <property type="evidence" value="ECO:0007669"/>
    <property type="project" value="InterPro"/>
</dbReference>
<dbReference type="GO" id="GO:0016530">
    <property type="term" value="F:metallochaperone activity"/>
    <property type="evidence" value="ECO:0007669"/>
    <property type="project" value="TreeGrafter"/>
</dbReference>
<dbReference type="RefSeq" id="WP_235032059.1">
    <property type="nucleotide sequence ID" value="NZ_FNVU01000005.1"/>
</dbReference>
<dbReference type="AlphaFoldDB" id="A0A1H6A9Z9"/>
<proteinExistence type="predicted"/>
<dbReference type="EMBL" id="FNVU01000005">
    <property type="protein sequence ID" value="SEG45192.1"/>
    <property type="molecule type" value="Genomic_DNA"/>
</dbReference>
<dbReference type="InterPro" id="IPR003765">
    <property type="entry name" value="NO3_reductase_chaperone_NarJ"/>
</dbReference>
<sequence>MSAFSRGGRAAPPPVTYPTAVLHQAAARLLAYPDAELAGQLPLLRAALVSAGTDPAALLLPVVDHLAGAEPPGPAAEYVRTFDFTSRHCLHLTWWTDGDTRRRGAALLRFKEHYRAHGMEPGDDELPDFLPVVLEFSAATRTDGLLREHRPALELLRLALTESGTPYARVLEAVCATLPGASPADRAQARAMARGGPPSEAVGLMPYGHLDLLPVLTE</sequence>
<dbReference type="GO" id="GO:0042128">
    <property type="term" value="P:nitrate assimilation"/>
    <property type="evidence" value="ECO:0007669"/>
    <property type="project" value="UniProtKB-KW"/>
</dbReference>
<evidence type="ECO:0000256" key="1">
    <source>
        <dbReference type="ARBA" id="ARBA00023063"/>
    </source>
</evidence>
<dbReference type="SUPFAM" id="SSF89155">
    <property type="entry name" value="TorD-like"/>
    <property type="match status" value="1"/>
</dbReference>
<dbReference type="Proteomes" id="UP000236754">
    <property type="component" value="Unassembled WGS sequence"/>
</dbReference>
<dbReference type="Pfam" id="PF02613">
    <property type="entry name" value="Nitrate_red_del"/>
    <property type="match status" value="1"/>
</dbReference>
<dbReference type="InterPro" id="IPR036411">
    <property type="entry name" value="TorD-like_sf"/>
</dbReference>